<sequence length="1007" mass="119117">MERKPIGQKLSNLSALIQKQQPNKEQQDEQDEKYTKIFPNMNQPQNQDNGSSIDQDKLKQVQNIIQDQKQFQDDISKLLDRLGKLQESTSQQQSRTPSVLQQQPPSQYDQTPNQTPNNRIGQSASTLPKQITPQQLPQPVQLFQTNSPINDQTYRNLKEQNVDLLRQVAQLQPLVQVVNELKGALQQTNDRIREQQKQIEQFIKENMQLKQQAILNEQEKINNKRQFDDILANNQLAHQRDMQAIKFQAQENLNGLEQTWKQQYVLLKTESEAVINNLNAKLAIQQKDNQKQQDIINNVVNQNKEIQHSLQDRINDLNIYHQALEEKKLEYEKLQNSYNTSLEKYEINTKQLINQYSQKQKQQEQIINELKQHNTILSQQMVELDQTHKQTLQSQQIQVQHHINGKLEEVQKISIVEKQQLQQFYEDQMNKLSQDKESHLSQQKQSILFLEQKIAILVQENKTLVEQMNKIKKKADNLEQAMLNQEAAYQNLTKDSQYKTLSLTKQIQELNSMIGNSNQNNFQNFTRKSDTFDSSERIQQLEQQLSYKKEEMDLLLHHLDQVFEINRDFENKIKTLQAQLELMEEKNNREQDQGNILIKQQKQYIEELKSQLETSQKLDKKKESQIKELYQKLNEEEQLRKKQGDQIMMSEKQQFQEQIKQLKIKNVELINYIEILEQNQKELQEKYDQAIIEQSEQKQRFEDQKQIIEQQIQMLQKKNLDVQTSQPFYQKRDLKNNDLEKQMNDKDQQIKLLEQKLKENERKIKDFEMKQKEVEDIENQNNSMQKYYENKIKELELRIGTYEDQVKINNKQLSIQQAKFKNLEQQLIAAEDDISRLNEIKQNLEKQLTAQINSNIPSSKSNGGDLQKLQEINLHLTEQIDLIKKEKLQQSQKYESEIISLQDQNSNNLEIINQLKKEKQQISDNLNNKIINLQQQLDNLQKQISSLKQDKLDLNQEYLSLNEQNKILADQVSKLKKEKAQMTMKLMNSGMANLIGSQVSQYSEKNL</sequence>
<organism evidence="3 4">
    <name type="scientific">Paramecium sonneborni</name>
    <dbReference type="NCBI Taxonomy" id="65129"/>
    <lineage>
        <taxon>Eukaryota</taxon>
        <taxon>Sar</taxon>
        <taxon>Alveolata</taxon>
        <taxon>Ciliophora</taxon>
        <taxon>Intramacronucleata</taxon>
        <taxon>Oligohymenophorea</taxon>
        <taxon>Peniculida</taxon>
        <taxon>Parameciidae</taxon>
        <taxon>Paramecium</taxon>
    </lineage>
</organism>
<feature type="compositionally biased region" description="Polar residues" evidence="2">
    <location>
        <begin position="86"/>
        <end position="124"/>
    </location>
</feature>
<feature type="coiled-coil region" evidence="1">
    <location>
        <begin position="415"/>
        <end position="495"/>
    </location>
</feature>
<keyword evidence="4" id="KW-1185">Reference proteome</keyword>
<accession>A0A8S1NIE8</accession>
<name>A0A8S1NIE8_9CILI</name>
<feature type="compositionally biased region" description="Polar residues" evidence="2">
    <location>
        <begin position="40"/>
        <end position="53"/>
    </location>
</feature>
<feature type="coiled-coil region" evidence="1">
    <location>
        <begin position="275"/>
        <end position="387"/>
    </location>
</feature>
<feature type="region of interest" description="Disordered" evidence="2">
    <location>
        <begin position="85"/>
        <end position="124"/>
    </location>
</feature>
<dbReference type="OrthoDB" id="308549at2759"/>
<proteinExistence type="predicted"/>
<dbReference type="AlphaFoldDB" id="A0A8S1NIE8"/>
<gene>
    <name evidence="3" type="ORF">PSON_ATCC_30995.1.T0500009</name>
</gene>
<reference evidence="3" key="1">
    <citation type="submission" date="2021-01" db="EMBL/GenBank/DDBJ databases">
        <authorList>
            <consortium name="Genoscope - CEA"/>
            <person name="William W."/>
        </authorList>
    </citation>
    <scope>NUCLEOTIDE SEQUENCE</scope>
</reference>
<feature type="coiled-coil region" evidence="1">
    <location>
        <begin position="178"/>
        <end position="212"/>
    </location>
</feature>
<protein>
    <submittedName>
        <fullName evidence="3">Uncharacterized protein</fullName>
    </submittedName>
</protein>
<dbReference type="EMBL" id="CAJJDN010000050">
    <property type="protein sequence ID" value="CAD8086474.1"/>
    <property type="molecule type" value="Genomic_DNA"/>
</dbReference>
<feature type="coiled-coil region" evidence="1">
    <location>
        <begin position="559"/>
        <end position="985"/>
    </location>
</feature>
<evidence type="ECO:0000313" key="3">
    <source>
        <dbReference type="EMBL" id="CAD8086474.1"/>
    </source>
</evidence>
<feature type="region of interest" description="Disordered" evidence="2">
    <location>
        <begin position="1"/>
        <end position="59"/>
    </location>
</feature>
<keyword evidence="1" id="KW-0175">Coiled coil</keyword>
<dbReference type="Proteomes" id="UP000692954">
    <property type="component" value="Unassembled WGS sequence"/>
</dbReference>
<feature type="compositionally biased region" description="Polar residues" evidence="2">
    <location>
        <begin position="9"/>
        <end position="24"/>
    </location>
</feature>
<evidence type="ECO:0000256" key="2">
    <source>
        <dbReference type="SAM" id="MobiDB-lite"/>
    </source>
</evidence>
<evidence type="ECO:0000313" key="4">
    <source>
        <dbReference type="Proteomes" id="UP000692954"/>
    </source>
</evidence>
<comment type="caution">
    <text evidence="3">The sequence shown here is derived from an EMBL/GenBank/DDBJ whole genome shotgun (WGS) entry which is preliminary data.</text>
</comment>
<evidence type="ECO:0000256" key="1">
    <source>
        <dbReference type="SAM" id="Coils"/>
    </source>
</evidence>